<dbReference type="PANTHER" id="PTHR43880">
    <property type="entry name" value="ALCOHOL DEHYDROGENASE"/>
    <property type="match status" value="1"/>
</dbReference>
<dbReference type="InterPro" id="IPR002328">
    <property type="entry name" value="ADH_Zn_CS"/>
</dbReference>
<feature type="domain" description="Enoyl reductase (ER)" evidence="8">
    <location>
        <begin position="10"/>
        <end position="349"/>
    </location>
</feature>
<keyword evidence="5" id="KW-0560">Oxidoreductase</keyword>
<dbReference type="InterPro" id="IPR013149">
    <property type="entry name" value="ADH-like_C"/>
</dbReference>
<dbReference type="Gene3D" id="3.40.50.720">
    <property type="entry name" value="NAD(P)-binding Rossmann-like Domain"/>
    <property type="match status" value="1"/>
</dbReference>
<sequence>MRAAVLHTVGEPLVVQDVAISQPGPHEVLVQVKASGICHSDLHVCEHDTGHYPAPLLPGHEVAGVIVALGDAVAGLSVGDHIVACEVAHCGHCIDCISGRPFMCPNVHETERAEGATPRVSIGNTEVTAFAHIGGFAEYALMHENSVVVIPDEMPFDRAAILGCGVITGAGAAINAASIRVGDTVAVIGCGGVGLSVIQGAILAGARRVIAIDVHDNKLELARTMGATDVINSAEVDPVERVRELTSGLGVLYSFEVAGLKRTALQALEMIRPSGTAFLIGIQAPDTVLEINPLVDLLFSKRNLRTVYMGNSNFKHDIPLLAEMYLQGRLNLDDMVSDRIALDDVQQGLENLRIGSAARTVITTF</sequence>
<reference evidence="10" key="1">
    <citation type="submission" date="2018-04" db="EMBL/GenBank/DDBJ databases">
        <authorList>
            <person name="Liu S."/>
            <person name="Wang Z."/>
            <person name="Li J."/>
        </authorList>
    </citation>
    <scope>NUCLEOTIDE SEQUENCE [LARGE SCALE GENOMIC DNA]</scope>
    <source>
        <strain evidence="10">S1194</strain>
    </source>
</reference>
<dbReference type="GO" id="GO:0051903">
    <property type="term" value="F:S-(hydroxymethyl)glutathione dehydrogenase [NAD(P)+] activity"/>
    <property type="evidence" value="ECO:0007669"/>
    <property type="project" value="TreeGrafter"/>
</dbReference>
<dbReference type="Pfam" id="PF00107">
    <property type="entry name" value="ADH_zinc_N"/>
    <property type="match status" value="1"/>
</dbReference>
<dbReference type="SUPFAM" id="SSF50129">
    <property type="entry name" value="GroES-like"/>
    <property type="match status" value="2"/>
</dbReference>
<evidence type="ECO:0000256" key="5">
    <source>
        <dbReference type="ARBA" id="ARBA00023002"/>
    </source>
</evidence>
<dbReference type="SMART" id="SM00829">
    <property type="entry name" value="PKS_ER"/>
    <property type="match status" value="1"/>
</dbReference>
<keyword evidence="4 7" id="KW-0862">Zinc</keyword>
<dbReference type="PROSITE" id="PS00059">
    <property type="entry name" value="ADH_ZINC"/>
    <property type="match status" value="1"/>
</dbReference>
<dbReference type="GO" id="GO:0046294">
    <property type="term" value="P:formaldehyde catabolic process"/>
    <property type="evidence" value="ECO:0007669"/>
    <property type="project" value="TreeGrafter"/>
</dbReference>
<evidence type="ECO:0000313" key="9">
    <source>
        <dbReference type="EMBL" id="PWB98545.1"/>
    </source>
</evidence>
<dbReference type="InterPro" id="IPR020843">
    <property type="entry name" value="ER"/>
</dbReference>
<dbReference type="GO" id="GO:0008270">
    <property type="term" value="F:zinc ion binding"/>
    <property type="evidence" value="ECO:0007669"/>
    <property type="project" value="InterPro"/>
</dbReference>
<evidence type="ECO:0000256" key="6">
    <source>
        <dbReference type="ARBA" id="ARBA00023027"/>
    </source>
</evidence>
<dbReference type="AlphaFoldDB" id="A0A2U1T3T9"/>
<dbReference type="Pfam" id="PF08240">
    <property type="entry name" value="ADH_N"/>
    <property type="match status" value="1"/>
</dbReference>
<evidence type="ECO:0000256" key="1">
    <source>
        <dbReference type="ARBA" id="ARBA00001947"/>
    </source>
</evidence>
<dbReference type="Proteomes" id="UP000244978">
    <property type="component" value="Unassembled WGS sequence"/>
</dbReference>
<protein>
    <submittedName>
        <fullName evidence="9">Alcohol dehydrogenase</fullName>
    </submittedName>
</protein>
<dbReference type="CDD" id="cd08279">
    <property type="entry name" value="Zn_ADH_class_III"/>
    <property type="match status" value="1"/>
</dbReference>
<keyword evidence="6" id="KW-0520">NAD</keyword>
<gene>
    <name evidence="9" type="ORF">DF220_09495</name>
</gene>
<dbReference type="InterPro" id="IPR036291">
    <property type="entry name" value="NAD(P)-bd_dom_sf"/>
</dbReference>
<name>A0A2U1T3T9_9MICO</name>
<dbReference type="Gene3D" id="3.90.180.10">
    <property type="entry name" value="Medium-chain alcohol dehydrogenases, catalytic domain"/>
    <property type="match status" value="1"/>
</dbReference>
<proteinExistence type="inferred from homology"/>
<dbReference type="PANTHER" id="PTHR43880:SF12">
    <property type="entry name" value="ALCOHOL DEHYDROGENASE CLASS-3"/>
    <property type="match status" value="1"/>
</dbReference>
<dbReference type="GO" id="GO:0005829">
    <property type="term" value="C:cytosol"/>
    <property type="evidence" value="ECO:0007669"/>
    <property type="project" value="TreeGrafter"/>
</dbReference>
<keyword evidence="10" id="KW-1185">Reference proteome</keyword>
<evidence type="ECO:0000256" key="7">
    <source>
        <dbReference type="RuleBase" id="RU361277"/>
    </source>
</evidence>
<dbReference type="FunFam" id="3.40.50.720:FF:000003">
    <property type="entry name" value="S-(hydroxymethyl)glutathione dehydrogenase"/>
    <property type="match status" value="1"/>
</dbReference>
<comment type="caution">
    <text evidence="9">The sequence shown here is derived from an EMBL/GenBank/DDBJ whole genome shotgun (WGS) entry which is preliminary data.</text>
</comment>
<evidence type="ECO:0000313" key="10">
    <source>
        <dbReference type="Proteomes" id="UP000244978"/>
    </source>
</evidence>
<dbReference type="InterPro" id="IPR013154">
    <property type="entry name" value="ADH-like_N"/>
</dbReference>
<accession>A0A2U1T3T9</accession>
<comment type="cofactor">
    <cofactor evidence="1 7">
        <name>Zn(2+)</name>
        <dbReference type="ChEBI" id="CHEBI:29105"/>
    </cofactor>
</comment>
<comment type="similarity">
    <text evidence="2 7">Belongs to the zinc-containing alcohol dehydrogenase family.</text>
</comment>
<evidence type="ECO:0000256" key="4">
    <source>
        <dbReference type="ARBA" id="ARBA00022833"/>
    </source>
</evidence>
<evidence type="ECO:0000256" key="2">
    <source>
        <dbReference type="ARBA" id="ARBA00008072"/>
    </source>
</evidence>
<organism evidence="9 10">
    <name type="scientific">Homoserinimonas hongtaonis</name>
    <dbReference type="NCBI Taxonomy" id="2079791"/>
    <lineage>
        <taxon>Bacteria</taxon>
        <taxon>Bacillati</taxon>
        <taxon>Actinomycetota</taxon>
        <taxon>Actinomycetes</taxon>
        <taxon>Micrococcales</taxon>
        <taxon>Microbacteriaceae</taxon>
        <taxon>Homoserinimonas</taxon>
    </lineage>
</organism>
<keyword evidence="3 7" id="KW-0479">Metal-binding</keyword>
<dbReference type="SUPFAM" id="SSF51735">
    <property type="entry name" value="NAD(P)-binding Rossmann-fold domains"/>
    <property type="match status" value="1"/>
</dbReference>
<dbReference type="EMBL" id="QEEX01000001">
    <property type="protein sequence ID" value="PWB98545.1"/>
    <property type="molecule type" value="Genomic_DNA"/>
</dbReference>
<dbReference type="InterPro" id="IPR011032">
    <property type="entry name" value="GroES-like_sf"/>
</dbReference>
<evidence type="ECO:0000256" key="3">
    <source>
        <dbReference type="ARBA" id="ARBA00022723"/>
    </source>
</evidence>
<evidence type="ECO:0000259" key="8">
    <source>
        <dbReference type="SMART" id="SM00829"/>
    </source>
</evidence>